<dbReference type="SUPFAM" id="SSF56399">
    <property type="entry name" value="ADP-ribosylation"/>
    <property type="match status" value="1"/>
</dbReference>
<dbReference type="AlphaFoldDB" id="A0A3B4U3T6"/>
<keyword evidence="3" id="KW-0808">Transferase</keyword>
<dbReference type="InterPro" id="IPR052056">
    <property type="entry name" value="Mono-ARTD/PARP"/>
</dbReference>
<dbReference type="GO" id="GO:0005737">
    <property type="term" value="C:cytoplasm"/>
    <property type="evidence" value="ECO:0007669"/>
    <property type="project" value="TreeGrafter"/>
</dbReference>
<evidence type="ECO:0000256" key="4">
    <source>
        <dbReference type="ARBA" id="ARBA00023027"/>
    </source>
</evidence>
<evidence type="ECO:0000256" key="2">
    <source>
        <dbReference type="ARBA" id="ARBA00022676"/>
    </source>
</evidence>
<dbReference type="GO" id="GO:0005634">
    <property type="term" value="C:nucleus"/>
    <property type="evidence" value="ECO:0007669"/>
    <property type="project" value="UniProtKB-SubCell"/>
</dbReference>
<evidence type="ECO:0000256" key="1">
    <source>
        <dbReference type="ARBA" id="ARBA00004123"/>
    </source>
</evidence>
<comment type="subcellular location">
    <subcellularLocation>
        <location evidence="1">Nucleus</location>
    </subcellularLocation>
</comment>
<feature type="domain" description="Macro" evidence="6">
    <location>
        <begin position="256"/>
        <end position="430"/>
    </location>
</feature>
<dbReference type="Proteomes" id="UP000261420">
    <property type="component" value="Unplaced"/>
</dbReference>
<dbReference type="CDD" id="cd02907">
    <property type="entry name" value="Macro_Af1521_BAL-like"/>
    <property type="match status" value="1"/>
</dbReference>
<dbReference type="InterPro" id="IPR043472">
    <property type="entry name" value="Macro_dom-like"/>
</dbReference>
<proteinExistence type="predicted"/>
<dbReference type="GO" id="GO:0060335">
    <property type="term" value="P:positive regulation of type II interferon-mediated signaling pathway"/>
    <property type="evidence" value="ECO:0007669"/>
    <property type="project" value="TreeGrafter"/>
</dbReference>
<sequence length="768" mass="85869">MASQLDFPLDGSAVNIVRKCGPAVSDVLESKFGCVVTIEGVDFERGLTAQQRRPPVVPVKRFAATLRSGVAVSVWKADLTNFQADAVVNAANIDLQHCGGLAAALSHAGGPRIQIESNDYIKQNGHLQTGDAIISDAWSLPCKKIIHAVGPQLPRNPNRYLVEQAEPLLKRAIRRILARVMDHRLKTVAIPAISSGLFNFPLPQCAEIIVSAVKDFYDYPSSRAYLPEEIMLVNNDDPSVQEMERACRRILVSQTPMMYINTNRLSSCLLLIHVFVSSQTDVIVNTASADRDLSVGQISKALLSKAGSQMQQEIKSSHQKGNIITTKGYSLQCKDVYHTFCTEKGQVLFNSVLECLWNAAASQHKSIAFPAIGTGVLNFSKSEAAQIMSNAVADFALEWKAPTMMEVHFVILHSDNDTFKVVLQKFCHEIRILPYKPWVSIVAPEHRDEFRESKPPTPQISLSGSDETTREAERWLSGFLKSSGTVTIRNNFILHFGKQEYLQLSRLTQNNIFFEESFKKGQAEITVNGIHEDVVVAGFQVEAMLCNIQREFVKEEEQDMLLMSTKNVSLKRKTTEVDDTSRTFSDRVSEFKKDGLRMKKVQYLERVENPALETLFNLKKNQLQCHTSRKMFQRIPAQFCGMVSHIGFRTEYAPPADPEYGEGIYFAGTMRNALKVWKDQNEEYLYFVEAEVLTGNSTPGKPGLILPPAVGKDPLIMYDSVSGGSDVSVIFSSYQALPKYIITLLQYYRGITDVRFVFHDAEHCITAS</sequence>
<evidence type="ECO:0000259" key="6">
    <source>
        <dbReference type="PROSITE" id="PS51154"/>
    </source>
</evidence>
<dbReference type="GO" id="GO:0003714">
    <property type="term" value="F:transcription corepressor activity"/>
    <property type="evidence" value="ECO:0007669"/>
    <property type="project" value="TreeGrafter"/>
</dbReference>
<evidence type="ECO:0000313" key="8">
    <source>
        <dbReference type="Proteomes" id="UP000261420"/>
    </source>
</evidence>
<organism evidence="7 8">
    <name type="scientific">Seriola dumerili</name>
    <name type="common">Greater amberjack</name>
    <name type="synonym">Caranx dumerili</name>
    <dbReference type="NCBI Taxonomy" id="41447"/>
    <lineage>
        <taxon>Eukaryota</taxon>
        <taxon>Metazoa</taxon>
        <taxon>Chordata</taxon>
        <taxon>Craniata</taxon>
        <taxon>Vertebrata</taxon>
        <taxon>Euteleostomi</taxon>
        <taxon>Actinopterygii</taxon>
        <taxon>Neopterygii</taxon>
        <taxon>Teleostei</taxon>
        <taxon>Neoteleostei</taxon>
        <taxon>Acanthomorphata</taxon>
        <taxon>Carangaria</taxon>
        <taxon>Carangiformes</taxon>
        <taxon>Carangidae</taxon>
        <taxon>Seriola</taxon>
    </lineage>
</organism>
<accession>A0A3B4U3T6</accession>
<name>A0A3B4U3T6_SERDU</name>
<evidence type="ECO:0000256" key="5">
    <source>
        <dbReference type="ARBA" id="ARBA00023242"/>
    </source>
</evidence>
<dbReference type="PROSITE" id="PS51154">
    <property type="entry name" value="MACRO"/>
    <property type="match status" value="2"/>
</dbReference>
<keyword evidence="4" id="KW-0520">NAD</keyword>
<evidence type="ECO:0000313" key="7">
    <source>
        <dbReference type="Ensembl" id="ENSSDUP00000012848.1"/>
    </source>
</evidence>
<reference evidence="7" key="1">
    <citation type="submission" date="2025-08" db="UniProtKB">
        <authorList>
            <consortium name="Ensembl"/>
        </authorList>
    </citation>
    <scope>IDENTIFICATION</scope>
</reference>
<feature type="domain" description="Macro" evidence="6">
    <location>
        <begin position="59"/>
        <end position="251"/>
    </location>
</feature>
<evidence type="ECO:0000256" key="3">
    <source>
        <dbReference type="ARBA" id="ARBA00022679"/>
    </source>
</evidence>
<keyword evidence="2" id="KW-0328">Glycosyltransferase</keyword>
<dbReference type="GO" id="GO:0010629">
    <property type="term" value="P:negative regulation of gene expression"/>
    <property type="evidence" value="ECO:0007669"/>
    <property type="project" value="TreeGrafter"/>
</dbReference>
<dbReference type="Ensembl" id="ENSSDUT00000013079.1">
    <property type="protein sequence ID" value="ENSSDUP00000012848.1"/>
    <property type="gene ID" value="ENSSDUG00000009315.1"/>
</dbReference>
<keyword evidence="5" id="KW-0539">Nucleus</keyword>
<dbReference type="GO" id="GO:0070212">
    <property type="term" value="P:protein poly-ADP-ribosylation"/>
    <property type="evidence" value="ECO:0007669"/>
    <property type="project" value="TreeGrafter"/>
</dbReference>
<dbReference type="STRING" id="41447.ENSSDUP00000012848"/>
<protein>
    <submittedName>
        <fullName evidence="7">Poly [ADP-ribose] polymerase 9-like</fullName>
    </submittedName>
</protein>
<dbReference type="Pfam" id="PF01661">
    <property type="entry name" value="Macro"/>
    <property type="match status" value="2"/>
</dbReference>
<dbReference type="GO" id="GO:0044389">
    <property type="term" value="F:ubiquitin-like protein ligase binding"/>
    <property type="evidence" value="ECO:0007669"/>
    <property type="project" value="TreeGrafter"/>
</dbReference>
<dbReference type="GO" id="GO:1990404">
    <property type="term" value="F:NAD+-protein mono-ADP-ribosyltransferase activity"/>
    <property type="evidence" value="ECO:0007669"/>
    <property type="project" value="TreeGrafter"/>
</dbReference>
<dbReference type="SMART" id="SM00506">
    <property type="entry name" value="A1pp"/>
    <property type="match status" value="2"/>
</dbReference>
<dbReference type="PANTHER" id="PTHR14453">
    <property type="entry name" value="PARP/ZINC FINGER CCCH TYPE DOMAIN CONTAINING PROTEIN"/>
    <property type="match status" value="1"/>
</dbReference>
<dbReference type="GeneTree" id="ENSGT00940000158837"/>
<dbReference type="PANTHER" id="PTHR14453:SF70">
    <property type="entry name" value="PROTEIN MONO-ADP-RIBOSYLTRANSFERASE PARP9"/>
    <property type="match status" value="1"/>
</dbReference>
<keyword evidence="8" id="KW-1185">Reference proteome</keyword>
<dbReference type="SUPFAM" id="SSF52949">
    <property type="entry name" value="Macro domain-like"/>
    <property type="match status" value="2"/>
</dbReference>
<dbReference type="Gene3D" id="3.40.220.10">
    <property type="entry name" value="Leucine Aminopeptidase, subunit E, domain 1"/>
    <property type="match status" value="2"/>
</dbReference>
<dbReference type="GO" id="GO:0003950">
    <property type="term" value="F:NAD+ poly-ADP-ribosyltransferase activity"/>
    <property type="evidence" value="ECO:0007669"/>
    <property type="project" value="TreeGrafter"/>
</dbReference>
<dbReference type="InterPro" id="IPR002589">
    <property type="entry name" value="Macro_dom"/>
</dbReference>
<reference evidence="7" key="2">
    <citation type="submission" date="2025-09" db="UniProtKB">
        <authorList>
            <consortium name="Ensembl"/>
        </authorList>
    </citation>
    <scope>IDENTIFICATION</scope>
</reference>
<dbReference type="Gene3D" id="3.90.228.10">
    <property type="match status" value="1"/>
</dbReference>